<organism evidence="7 8">
    <name type="scientific">Microbispora catharanthi</name>
    <dbReference type="NCBI Taxonomy" id="1712871"/>
    <lineage>
        <taxon>Bacteria</taxon>
        <taxon>Bacillati</taxon>
        <taxon>Actinomycetota</taxon>
        <taxon>Actinomycetes</taxon>
        <taxon>Streptosporangiales</taxon>
        <taxon>Streptosporangiaceae</taxon>
        <taxon>Microbispora</taxon>
    </lineage>
</organism>
<dbReference type="CDD" id="cd16917">
    <property type="entry name" value="HATPase_UhpB-NarQ-NarX-like"/>
    <property type="match status" value="1"/>
</dbReference>
<feature type="transmembrane region" description="Helical" evidence="5">
    <location>
        <begin position="30"/>
        <end position="47"/>
    </location>
</feature>
<evidence type="ECO:0000256" key="4">
    <source>
        <dbReference type="SAM" id="MobiDB-lite"/>
    </source>
</evidence>
<feature type="domain" description="Signal transduction histidine kinase subgroup 3 dimerisation and phosphoacceptor" evidence="6">
    <location>
        <begin position="203"/>
        <end position="266"/>
    </location>
</feature>
<evidence type="ECO:0000256" key="5">
    <source>
        <dbReference type="SAM" id="Phobius"/>
    </source>
</evidence>
<sequence>MALSTGHRERDGDRRAAAERSRTGAAPSAALYRGIRLFTIAFLLLVLTLPPEFLRDRPGPWKCAVAGCGLAVFMASYTRVVCRSIPRSERLHTPWALLGVVVSGLALLAVLPESWIYYLPFYVLTCLVITQGPWLGLVSAGGFVLVMVCAGLLRGLAPMRLAILVTQLAVFAVTLSGIHQVIEFAITRWETQKASERLAGERERRRLSRDLHDLVGRDLVALIMRAEVAAQHDPETSTGEELRRIAALARTALNNTLAVVEEMRSPDIVTELEEARELLGWAGIDLAVFGRPVRAHQRAPFAWFLREAVTNVAKHSGARTCRVIFGAGRLTVEDDGRPKEPLVPGAGLTGLRERLEQAGAELVVSRSREGGVRVTARFVEGGRPHD</sequence>
<keyword evidence="5" id="KW-0812">Transmembrane</keyword>
<dbReference type="RefSeq" id="WP_139573601.1">
    <property type="nucleotide sequence ID" value="NZ_VDMA02000003.1"/>
</dbReference>
<dbReference type="InterPro" id="IPR050482">
    <property type="entry name" value="Sensor_HK_TwoCompSys"/>
</dbReference>
<feature type="transmembrane region" description="Helical" evidence="5">
    <location>
        <begin position="161"/>
        <end position="182"/>
    </location>
</feature>
<dbReference type="PANTHER" id="PTHR24421:SF63">
    <property type="entry name" value="SENSOR HISTIDINE KINASE DESK"/>
    <property type="match status" value="1"/>
</dbReference>
<proteinExistence type="predicted"/>
<protein>
    <recommendedName>
        <fullName evidence="6">Signal transduction histidine kinase subgroup 3 dimerisation and phosphoacceptor domain-containing protein</fullName>
    </recommendedName>
</protein>
<dbReference type="InterPro" id="IPR036890">
    <property type="entry name" value="HATPase_C_sf"/>
</dbReference>
<dbReference type="SUPFAM" id="SSF55874">
    <property type="entry name" value="ATPase domain of HSP90 chaperone/DNA topoisomerase II/histidine kinase"/>
    <property type="match status" value="1"/>
</dbReference>
<feature type="transmembrane region" description="Helical" evidence="5">
    <location>
        <begin position="94"/>
        <end position="112"/>
    </location>
</feature>
<dbReference type="Gene3D" id="3.30.565.10">
    <property type="entry name" value="Histidine kinase-like ATPase, C-terminal domain"/>
    <property type="match status" value="1"/>
</dbReference>
<dbReference type="GO" id="GO:0046983">
    <property type="term" value="F:protein dimerization activity"/>
    <property type="evidence" value="ECO:0007669"/>
    <property type="project" value="InterPro"/>
</dbReference>
<dbReference type="AlphaFoldDB" id="A0A5N6C1W7"/>
<name>A0A5N6C1W7_9ACTN</name>
<evidence type="ECO:0000256" key="2">
    <source>
        <dbReference type="ARBA" id="ARBA00022777"/>
    </source>
</evidence>
<evidence type="ECO:0000313" key="7">
    <source>
        <dbReference type="EMBL" id="KAB8186679.1"/>
    </source>
</evidence>
<reference evidence="7 8" key="1">
    <citation type="submission" date="2019-10" db="EMBL/GenBank/DDBJ databases">
        <title>Nonomuraea sp. nov., isolated from Phyllanthus amarus.</title>
        <authorList>
            <person name="Klykleung N."/>
            <person name="Tanasupawat S."/>
        </authorList>
    </citation>
    <scope>NUCLEOTIDE SEQUENCE [LARGE SCALE GENOMIC DNA]</scope>
    <source>
        <strain evidence="7 8">CR1-09</strain>
    </source>
</reference>
<keyword evidence="1" id="KW-0808">Transferase</keyword>
<feature type="transmembrane region" description="Helical" evidence="5">
    <location>
        <begin position="132"/>
        <end position="154"/>
    </location>
</feature>
<keyword evidence="3" id="KW-0902">Two-component regulatory system</keyword>
<comment type="caution">
    <text evidence="7">The sequence shown here is derived from an EMBL/GenBank/DDBJ whole genome shotgun (WGS) entry which is preliminary data.</text>
</comment>
<dbReference type="PANTHER" id="PTHR24421">
    <property type="entry name" value="NITRATE/NITRITE SENSOR PROTEIN NARX-RELATED"/>
    <property type="match status" value="1"/>
</dbReference>
<dbReference type="Gene3D" id="1.20.5.1930">
    <property type="match status" value="1"/>
</dbReference>
<keyword evidence="2" id="KW-0418">Kinase</keyword>
<dbReference type="InterPro" id="IPR011712">
    <property type="entry name" value="Sig_transdc_His_kin_sub3_dim/P"/>
</dbReference>
<feature type="transmembrane region" description="Helical" evidence="5">
    <location>
        <begin position="59"/>
        <end position="82"/>
    </location>
</feature>
<accession>A0A5N6C1W7</accession>
<gene>
    <name evidence="7" type="ORF">FH610_007840</name>
</gene>
<evidence type="ECO:0000259" key="6">
    <source>
        <dbReference type="Pfam" id="PF07730"/>
    </source>
</evidence>
<keyword evidence="8" id="KW-1185">Reference proteome</keyword>
<dbReference type="Proteomes" id="UP000313066">
    <property type="component" value="Unassembled WGS sequence"/>
</dbReference>
<dbReference type="GO" id="GO:0016020">
    <property type="term" value="C:membrane"/>
    <property type="evidence" value="ECO:0007669"/>
    <property type="project" value="InterPro"/>
</dbReference>
<dbReference type="EMBL" id="VDMA02000003">
    <property type="protein sequence ID" value="KAB8186679.1"/>
    <property type="molecule type" value="Genomic_DNA"/>
</dbReference>
<dbReference type="GO" id="GO:0000155">
    <property type="term" value="F:phosphorelay sensor kinase activity"/>
    <property type="evidence" value="ECO:0007669"/>
    <property type="project" value="InterPro"/>
</dbReference>
<feature type="region of interest" description="Disordered" evidence="4">
    <location>
        <begin position="1"/>
        <end position="21"/>
    </location>
</feature>
<evidence type="ECO:0000256" key="1">
    <source>
        <dbReference type="ARBA" id="ARBA00022679"/>
    </source>
</evidence>
<evidence type="ECO:0000256" key="3">
    <source>
        <dbReference type="ARBA" id="ARBA00023012"/>
    </source>
</evidence>
<evidence type="ECO:0000313" key="8">
    <source>
        <dbReference type="Proteomes" id="UP000313066"/>
    </source>
</evidence>
<keyword evidence="5" id="KW-0472">Membrane</keyword>
<dbReference type="Pfam" id="PF07730">
    <property type="entry name" value="HisKA_3"/>
    <property type="match status" value="1"/>
</dbReference>
<keyword evidence="5" id="KW-1133">Transmembrane helix</keyword>